<feature type="coiled-coil region" evidence="1">
    <location>
        <begin position="20"/>
        <end position="47"/>
    </location>
</feature>
<evidence type="ECO:0000313" key="3">
    <source>
        <dbReference type="Proteomes" id="UP000662904"/>
    </source>
</evidence>
<dbReference type="KEGG" id="kme:H0A61_02240"/>
<dbReference type="EMBL" id="CP059066">
    <property type="protein sequence ID" value="QSQ09859.1"/>
    <property type="molecule type" value="Genomic_DNA"/>
</dbReference>
<dbReference type="Proteomes" id="UP000662904">
    <property type="component" value="Chromosome"/>
</dbReference>
<sequence>MICPVNVKVRVTPNFKSALTSEIQDALKKLELEIQQLDFQLKRQKSSQTKEALEKEKQKRLDTKLNLMEKLKKIPEIEDGEEIIQGTINGIIEVKPGDSWSSLLGREIVLQDGLVKELR</sequence>
<name>A0A8A0RQQ6_9FIRM</name>
<dbReference type="Gene3D" id="6.10.140.1110">
    <property type="match status" value="1"/>
</dbReference>
<proteinExistence type="predicted"/>
<dbReference type="Pfam" id="PF11068">
    <property type="entry name" value="YlqD"/>
    <property type="match status" value="1"/>
</dbReference>
<evidence type="ECO:0000256" key="1">
    <source>
        <dbReference type="SAM" id="Coils"/>
    </source>
</evidence>
<evidence type="ECO:0008006" key="4">
    <source>
        <dbReference type="Google" id="ProtNLM"/>
    </source>
</evidence>
<gene>
    <name evidence="2" type="ORF">H0A61_02240</name>
</gene>
<accession>A0A8A0RQQ6</accession>
<dbReference type="InterPro" id="IPR021297">
    <property type="entry name" value="YlqD"/>
</dbReference>
<protein>
    <recommendedName>
        <fullName evidence="4">YlqD protein</fullName>
    </recommendedName>
</protein>
<organism evidence="2 3">
    <name type="scientific">Koleobacter methoxysyntrophicus</name>
    <dbReference type="NCBI Taxonomy" id="2751313"/>
    <lineage>
        <taxon>Bacteria</taxon>
        <taxon>Bacillati</taxon>
        <taxon>Bacillota</taxon>
        <taxon>Clostridia</taxon>
        <taxon>Koleobacterales</taxon>
        <taxon>Koleobacteraceae</taxon>
        <taxon>Koleobacter</taxon>
    </lineage>
</organism>
<dbReference type="AlphaFoldDB" id="A0A8A0RQQ6"/>
<keyword evidence="3" id="KW-1185">Reference proteome</keyword>
<evidence type="ECO:0000313" key="2">
    <source>
        <dbReference type="EMBL" id="QSQ09859.1"/>
    </source>
</evidence>
<reference evidence="2" key="1">
    <citation type="submission" date="2020-07" db="EMBL/GenBank/DDBJ databases">
        <title>Koleobacter methoxysyntrophicus gen. nov., sp. nov., a novel anaerobic bacterium isolated from deep subsurface oil field and proposal of Koleobacterales ord. nov. in the phylum Firmicutes.</title>
        <authorList>
            <person name="Sakamoto S."/>
            <person name="Tamaki H."/>
        </authorList>
    </citation>
    <scope>NUCLEOTIDE SEQUENCE</scope>
    <source>
        <strain evidence="2">NRmbB1</strain>
    </source>
</reference>
<keyword evidence="1" id="KW-0175">Coiled coil</keyword>